<evidence type="ECO:0000256" key="1">
    <source>
        <dbReference type="ARBA" id="ARBA00010641"/>
    </source>
</evidence>
<dbReference type="PANTHER" id="PTHR43133">
    <property type="entry name" value="RNA POLYMERASE ECF-TYPE SIGMA FACTO"/>
    <property type="match status" value="1"/>
</dbReference>
<keyword evidence="2" id="KW-0805">Transcription regulation</keyword>
<proteinExistence type="inferred from homology"/>
<dbReference type="AlphaFoldDB" id="A0A3N4PIX1"/>
<dbReference type="InterPro" id="IPR039425">
    <property type="entry name" value="RNA_pol_sigma-70-like"/>
</dbReference>
<dbReference type="GO" id="GO:0006352">
    <property type="term" value="P:DNA-templated transcription initiation"/>
    <property type="evidence" value="ECO:0007669"/>
    <property type="project" value="InterPro"/>
</dbReference>
<reference evidence="8 9" key="1">
    <citation type="submission" date="2018-11" db="EMBL/GenBank/DDBJ databases">
        <title>Chitinophaga lutea sp.nov., isolate from arsenic contaminated soil.</title>
        <authorList>
            <person name="Zong Y."/>
        </authorList>
    </citation>
    <scope>NUCLEOTIDE SEQUENCE [LARGE SCALE GENOMIC DNA]</scope>
    <source>
        <strain evidence="8 9">ZY74</strain>
    </source>
</reference>
<keyword evidence="3" id="KW-0731">Sigma factor</keyword>
<keyword evidence="4" id="KW-0804">Transcription</keyword>
<dbReference type="Gene3D" id="1.10.10.10">
    <property type="entry name" value="Winged helix-like DNA-binding domain superfamily/Winged helix DNA-binding domain"/>
    <property type="match status" value="1"/>
</dbReference>
<dbReference type="InterPro" id="IPR036388">
    <property type="entry name" value="WH-like_DNA-bd_sf"/>
</dbReference>
<dbReference type="InterPro" id="IPR007627">
    <property type="entry name" value="RNA_pol_sigma70_r2"/>
</dbReference>
<dbReference type="EMBL" id="RPDH01000002">
    <property type="protein sequence ID" value="RPE08166.1"/>
    <property type="molecule type" value="Genomic_DNA"/>
</dbReference>
<organism evidence="8 9">
    <name type="scientific">Chitinophaga lutea</name>
    <dbReference type="NCBI Taxonomy" id="2488634"/>
    <lineage>
        <taxon>Bacteria</taxon>
        <taxon>Pseudomonadati</taxon>
        <taxon>Bacteroidota</taxon>
        <taxon>Chitinophagia</taxon>
        <taxon>Chitinophagales</taxon>
        <taxon>Chitinophagaceae</taxon>
        <taxon>Chitinophaga</taxon>
    </lineage>
</organism>
<dbReference type="InterPro" id="IPR014284">
    <property type="entry name" value="RNA_pol_sigma-70_dom"/>
</dbReference>
<evidence type="ECO:0000313" key="8">
    <source>
        <dbReference type="EMBL" id="RPE08166.1"/>
    </source>
</evidence>
<comment type="similarity">
    <text evidence="1">Belongs to the sigma-70 factor family. ECF subfamily.</text>
</comment>
<evidence type="ECO:0000256" key="4">
    <source>
        <dbReference type="ARBA" id="ARBA00023163"/>
    </source>
</evidence>
<protein>
    <submittedName>
        <fullName evidence="8">RNA polymerase sigma-70 factor</fullName>
    </submittedName>
</protein>
<dbReference type="Gene3D" id="1.10.1740.10">
    <property type="match status" value="1"/>
</dbReference>
<feature type="domain" description="RNA polymerase sigma-70 region 2" evidence="6">
    <location>
        <begin position="52"/>
        <end position="118"/>
    </location>
</feature>
<dbReference type="Proteomes" id="UP000278351">
    <property type="component" value="Unassembled WGS sequence"/>
</dbReference>
<evidence type="ECO:0000256" key="2">
    <source>
        <dbReference type="ARBA" id="ARBA00023015"/>
    </source>
</evidence>
<comment type="caution">
    <text evidence="8">The sequence shown here is derived from an EMBL/GenBank/DDBJ whole genome shotgun (WGS) entry which is preliminary data.</text>
</comment>
<feature type="compositionally biased region" description="Polar residues" evidence="5">
    <location>
        <begin position="10"/>
        <end position="19"/>
    </location>
</feature>
<dbReference type="InterPro" id="IPR013324">
    <property type="entry name" value="RNA_pol_sigma_r3/r4-like"/>
</dbReference>
<dbReference type="Pfam" id="PF08281">
    <property type="entry name" value="Sigma70_r4_2"/>
    <property type="match status" value="1"/>
</dbReference>
<name>A0A3N4PIX1_9BACT</name>
<dbReference type="InterPro" id="IPR014327">
    <property type="entry name" value="RNA_pol_sigma70_bacteroid"/>
</dbReference>
<dbReference type="NCBIfam" id="TIGR02937">
    <property type="entry name" value="sigma70-ECF"/>
    <property type="match status" value="1"/>
</dbReference>
<feature type="region of interest" description="Disordered" evidence="5">
    <location>
        <begin position="1"/>
        <end position="25"/>
    </location>
</feature>
<dbReference type="SUPFAM" id="SSF88659">
    <property type="entry name" value="Sigma3 and sigma4 domains of RNA polymerase sigma factors"/>
    <property type="match status" value="1"/>
</dbReference>
<dbReference type="GO" id="GO:0003677">
    <property type="term" value="F:DNA binding"/>
    <property type="evidence" value="ECO:0007669"/>
    <property type="project" value="InterPro"/>
</dbReference>
<dbReference type="GO" id="GO:0016987">
    <property type="term" value="F:sigma factor activity"/>
    <property type="evidence" value="ECO:0007669"/>
    <property type="project" value="UniProtKB-KW"/>
</dbReference>
<dbReference type="InterPro" id="IPR013325">
    <property type="entry name" value="RNA_pol_sigma_r2"/>
</dbReference>
<evidence type="ECO:0000259" key="7">
    <source>
        <dbReference type="Pfam" id="PF08281"/>
    </source>
</evidence>
<dbReference type="PANTHER" id="PTHR43133:SF46">
    <property type="entry name" value="RNA POLYMERASE SIGMA-70 FACTOR ECF SUBFAMILY"/>
    <property type="match status" value="1"/>
</dbReference>
<sequence>MRAAMKPSWSPASASSTNGSKRKNKRKWHGMDILALQQQVAIYRDENAYKRLFLHFYKGLIRFADTYVRQHEVAEEIVSDVMLKIWTMQEALTGIRNLKVYLFKAVRNGAINHLLRNRHYTTWDIDQLAPEAFVSAGTPEDETIHRELKHRFAEAVSQLPPKCQMVYKLIRENSFTYREVAAILDISENTVDRHLSIAMQRLGAVLQTYRHTSR</sequence>
<keyword evidence="9" id="KW-1185">Reference proteome</keyword>
<dbReference type="Pfam" id="PF04542">
    <property type="entry name" value="Sigma70_r2"/>
    <property type="match status" value="1"/>
</dbReference>
<dbReference type="SUPFAM" id="SSF88946">
    <property type="entry name" value="Sigma2 domain of RNA polymerase sigma factors"/>
    <property type="match status" value="1"/>
</dbReference>
<dbReference type="NCBIfam" id="TIGR02985">
    <property type="entry name" value="Sig70_bacteroi1"/>
    <property type="match status" value="1"/>
</dbReference>
<dbReference type="InterPro" id="IPR013249">
    <property type="entry name" value="RNA_pol_sigma70_r4_t2"/>
</dbReference>
<feature type="domain" description="RNA polymerase sigma factor 70 region 4 type 2" evidence="7">
    <location>
        <begin position="151"/>
        <end position="202"/>
    </location>
</feature>
<evidence type="ECO:0000313" key="9">
    <source>
        <dbReference type="Proteomes" id="UP000278351"/>
    </source>
</evidence>
<evidence type="ECO:0000256" key="5">
    <source>
        <dbReference type="SAM" id="MobiDB-lite"/>
    </source>
</evidence>
<evidence type="ECO:0000259" key="6">
    <source>
        <dbReference type="Pfam" id="PF04542"/>
    </source>
</evidence>
<gene>
    <name evidence="8" type="ORF">EGT74_13945</name>
</gene>
<evidence type="ECO:0000256" key="3">
    <source>
        <dbReference type="ARBA" id="ARBA00023082"/>
    </source>
</evidence>
<accession>A0A3N4PIX1</accession>